<dbReference type="InterPro" id="IPR029060">
    <property type="entry name" value="PIN-like_dom_sf"/>
</dbReference>
<evidence type="ECO:0000313" key="2">
    <source>
        <dbReference type="EMBL" id="PLZ93071.1"/>
    </source>
</evidence>
<protein>
    <submittedName>
        <fullName evidence="2">PIN domain-containing protein</fullName>
    </submittedName>
</protein>
<dbReference type="AlphaFoldDB" id="A0A2N6K785"/>
<gene>
    <name evidence="2" type="ORF">CEN44_04245</name>
</gene>
<dbReference type="InterPro" id="IPR002716">
    <property type="entry name" value="PIN_dom"/>
</dbReference>
<dbReference type="CDD" id="cd09854">
    <property type="entry name" value="PIN_VapC-like"/>
    <property type="match status" value="1"/>
</dbReference>
<accession>A0A2N6K785</accession>
<evidence type="ECO:0000313" key="3">
    <source>
        <dbReference type="Proteomes" id="UP000235036"/>
    </source>
</evidence>
<reference evidence="2 3" key="1">
    <citation type="submission" date="2017-08" db="EMBL/GenBank/DDBJ databases">
        <title>Genomes of Fischerella (Mastigocladus) sp. strains.</title>
        <authorList>
            <person name="Miller S.R."/>
        </authorList>
    </citation>
    <scope>NUCLEOTIDE SEQUENCE [LARGE SCALE GENOMIC DNA]</scope>
    <source>
        <strain evidence="2 3">CCMEE 5323</strain>
    </source>
</reference>
<keyword evidence="3" id="KW-1185">Reference proteome</keyword>
<sequence length="147" mass="16813">MVYLIDTNVLLRFIFRTDPRYPVVKTAIRKLRTDKHTLHISSQNCIEFWNVATRPTARNGFGLTPTDAKRMLQRIERLFPLLPDTPAVYPEWRRLVVTYSVSSVQVHDARLVASMKANGVTHILTFNISDFARYGVEGIVVVDPVTV</sequence>
<dbReference type="EMBL" id="NRQW01000086">
    <property type="protein sequence ID" value="PLZ93071.1"/>
    <property type="molecule type" value="Genomic_DNA"/>
</dbReference>
<dbReference type="Pfam" id="PF01850">
    <property type="entry name" value="PIN"/>
    <property type="match status" value="1"/>
</dbReference>
<dbReference type="RefSeq" id="WP_016865255.1">
    <property type="nucleotide sequence ID" value="NZ_CAWNVR010000042.1"/>
</dbReference>
<comment type="caution">
    <text evidence="2">The sequence shown here is derived from an EMBL/GenBank/DDBJ whole genome shotgun (WGS) entry which is preliminary data.</text>
</comment>
<dbReference type="SUPFAM" id="SSF88723">
    <property type="entry name" value="PIN domain-like"/>
    <property type="match status" value="1"/>
</dbReference>
<evidence type="ECO:0000259" key="1">
    <source>
        <dbReference type="Pfam" id="PF01850"/>
    </source>
</evidence>
<dbReference type="Proteomes" id="UP000235036">
    <property type="component" value="Unassembled WGS sequence"/>
</dbReference>
<feature type="domain" description="PIN" evidence="1">
    <location>
        <begin position="3"/>
        <end position="135"/>
    </location>
</feature>
<proteinExistence type="predicted"/>
<dbReference type="Gene3D" id="3.40.50.1010">
    <property type="entry name" value="5'-nuclease"/>
    <property type="match status" value="1"/>
</dbReference>
<name>A0A2N6K785_FISMU</name>
<organism evidence="2 3">
    <name type="scientific">Fischerella muscicola CCMEE 5323</name>
    <dbReference type="NCBI Taxonomy" id="2019572"/>
    <lineage>
        <taxon>Bacteria</taxon>
        <taxon>Bacillati</taxon>
        <taxon>Cyanobacteriota</taxon>
        <taxon>Cyanophyceae</taxon>
        <taxon>Nostocales</taxon>
        <taxon>Hapalosiphonaceae</taxon>
        <taxon>Fischerella</taxon>
    </lineage>
</organism>